<feature type="domain" description="MRNA cap 0 methyltransferase" evidence="16">
    <location>
        <begin position="321"/>
        <end position="607"/>
    </location>
</feature>
<dbReference type="Gene3D" id="3.40.50.150">
    <property type="entry name" value="Vaccinia Virus protein VP39"/>
    <property type="match status" value="1"/>
</dbReference>
<evidence type="ECO:0000256" key="6">
    <source>
        <dbReference type="ARBA" id="ARBA00022679"/>
    </source>
</evidence>
<comment type="function">
    <text evidence="1">Responsible for methylating the 5'-cap structure of mRNAs.</text>
</comment>
<evidence type="ECO:0000256" key="2">
    <source>
        <dbReference type="ARBA" id="ARBA00004123"/>
    </source>
</evidence>
<evidence type="ECO:0000256" key="8">
    <source>
        <dbReference type="ARBA" id="ARBA00022884"/>
    </source>
</evidence>
<evidence type="ECO:0000259" key="16">
    <source>
        <dbReference type="PROSITE" id="PS51562"/>
    </source>
</evidence>
<evidence type="ECO:0000256" key="7">
    <source>
        <dbReference type="ARBA" id="ARBA00022691"/>
    </source>
</evidence>
<dbReference type="InterPro" id="IPR004971">
    <property type="entry name" value="mRNA_G-N7_MeTrfase_dom"/>
</dbReference>
<dbReference type="Proteomes" id="UP000256601">
    <property type="component" value="Unassembled WGS sequence"/>
</dbReference>
<accession>A0A371C5M4</accession>
<dbReference type="FunFam" id="3.40.50.150:FF:000412">
    <property type="entry name" value="mRNA cap guanine-N7 methyltransferase"/>
    <property type="match status" value="1"/>
</dbReference>
<feature type="region of interest" description="Disordered" evidence="15">
    <location>
        <begin position="1"/>
        <end position="299"/>
    </location>
</feature>
<dbReference type="GO" id="GO:0003723">
    <property type="term" value="F:RNA binding"/>
    <property type="evidence" value="ECO:0007669"/>
    <property type="project" value="UniProtKB-KW"/>
</dbReference>
<dbReference type="OMA" id="KPFLEVW"/>
<evidence type="ECO:0000256" key="10">
    <source>
        <dbReference type="ARBA" id="ARBA00023242"/>
    </source>
</evidence>
<dbReference type="AlphaFoldDB" id="A0A371C5M4"/>
<dbReference type="EC" id="2.1.1.56" evidence="3"/>
<evidence type="ECO:0000256" key="13">
    <source>
        <dbReference type="ARBA" id="ARBA00044712"/>
    </source>
</evidence>
<dbReference type="PANTHER" id="PTHR12189">
    <property type="entry name" value="MRNA GUANINE-7- METHYLTRANSFERASE"/>
    <property type="match status" value="1"/>
</dbReference>
<dbReference type="VEuPathDB" id="FungiDB:YALI0_C13618g"/>
<reference evidence="17 18" key="1">
    <citation type="submission" date="2018-07" db="EMBL/GenBank/DDBJ databases">
        <title>Draft Genome Assemblies for Five Robust Yarrowia lipolytica Strains Exhibiting High Lipid Production and Pentose Sugar Utilization and Sugar Alcohol Secretion from Undetoxified Lignocellulosic Biomass Hydrolysates.</title>
        <authorList>
            <consortium name="DOE Joint Genome Institute"/>
            <person name="Walker C."/>
            <person name="Ryu S."/>
            <person name="Na H."/>
            <person name="Zane M."/>
            <person name="LaButti K."/>
            <person name="Lipzen A."/>
            <person name="Haridas S."/>
            <person name="Barry K."/>
            <person name="Grigoriev I.V."/>
            <person name="Quarterman J."/>
            <person name="Slininger P."/>
            <person name="Dien B."/>
            <person name="Trinh C.T."/>
        </authorList>
    </citation>
    <scope>NUCLEOTIDE SEQUENCE [LARGE SCALE GENOMIC DNA]</scope>
    <source>
        <strain evidence="17 18">YB392</strain>
    </source>
</reference>
<comment type="subcellular location">
    <subcellularLocation>
        <location evidence="2">Nucleus</location>
    </subcellularLocation>
</comment>
<dbReference type="PROSITE" id="PS51562">
    <property type="entry name" value="RNA_CAP0_MT"/>
    <property type="match status" value="1"/>
</dbReference>
<feature type="compositionally biased region" description="Basic and acidic residues" evidence="15">
    <location>
        <begin position="88"/>
        <end position="104"/>
    </location>
</feature>
<name>A0A371C5M4_YARLL</name>
<dbReference type="Pfam" id="PF03291">
    <property type="entry name" value="mRNA_G-N7_MeTrfase"/>
    <property type="match status" value="1"/>
</dbReference>
<dbReference type="CDD" id="cd02440">
    <property type="entry name" value="AdoMet_MTases"/>
    <property type="match status" value="1"/>
</dbReference>
<sequence>MYDPARDCYQAEGESADARDAAEIAGGEFLADSATPETKSDSTKSDGNDPKQETSETKRPAYNYLPKIARKETTSGSRDAASAKPQLKRREREDVRVAGDRVAPRADMGSYVDYSEKESRERQDRDRDSRDHRDRDRDRDRGRDRYDSRDRDRYDSRDRPRDYDSRDRDRDRDRDRYDDRVRDYDSRERDRYDDRARDYDRGSRDSRDYRDRHDRERERYDSGNSRETRDVRESRERSLSPTREPKPHDPAAPAPSKQKRPSQRGGREAAAARAAQYRAEMEKREARAQAAAQQGDQVGDSLVRNHYNQAPERGVVARQSSPIIKLRNFNNFIKSVLIQKQSLGFGMRVIDMGCGKGGDLNKWSRQRVRDYIGVDIADVSVQQASERYHNMQPRPRFYAEFHVADAFGTPLIDIINPRAFPVDCISSQFAMHYAFATEELARSMLTNVSNSLCRDGVFLGTIPNSDKILEGIAGGLKESEPKEGEERYGYFGNSVYKVEFNTPPTKDQAFRPPFGHKYTFYLQDAINNVPEYVVPFEVFRALASDYNLELIYKKPFLEMFDEEVKNDLNMARLAERMKVFKEDGSLGIDGDQREACGFYLAFAFRKLGA</sequence>
<proteinExistence type="predicted"/>
<keyword evidence="9" id="KW-0506">mRNA capping</keyword>
<comment type="catalytic activity">
    <reaction evidence="13">
        <text>a 5'-end (5'-triphosphoguanosine)-ribonucleoside in mRNA + S-adenosyl-L-methionine = a 5'-end (N(7)-methyl 5'-triphosphoguanosine)-ribonucleoside in mRNA + S-adenosyl-L-homocysteine</text>
        <dbReference type="Rhea" id="RHEA:67008"/>
        <dbReference type="Rhea" id="RHEA-COMP:17166"/>
        <dbReference type="Rhea" id="RHEA-COMP:17167"/>
        <dbReference type="ChEBI" id="CHEBI:57856"/>
        <dbReference type="ChEBI" id="CHEBI:59789"/>
        <dbReference type="ChEBI" id="CHEBI:156461"/>
        <dbReference type="ChEBI" id="CHEBI:167617"/>
        <dbReference type="EC" id="2.1.1.56"/>
    </reaction>
</comment>
<dbReference type="SUPFAM" id="SSF53335">
    <property type="entry name" value="S-adenosyl-L-methionine-dependent methyltransferases"/>
    <property type="match status" value="1"/>
</dbReference>
<keyword evidence="7" id="KW-0949">S-adenosyl-L-methionine</keyword>
<evidence type="ECO:0000256" key="12">
    <source>
        <dbReference type="ARBA" id="ARBA00033387"/>
    </source>
</evidence>
<keyword evidence="10" id="KW-0539">Nucleus</keyword>
<evidence type="ECO:0000256" key="1">
    <source>
        <dbReference type="ARBA" id="ARBA00003378"/>
    </source>
</evidence>
<dbReference type="GO" id="GO:0004482">
    <property type="term" value="F:mRNA 5'-cap (guanine-N7-)-methyltransferase activity"/>
    <property type="evidence" value="ECO:0007669"/>
    <property type="project" value="UniProtKB-EC"/>
</dbReference>
<evidence type="ECO:0000256" key="4">
    <source>
        <dbReference type="ARBA" id="ARBA00022603"/>
    </source>
</evidence>
<evidence type="ECO:0000256" key="3">
    <source>
        <dbReference type="ARBA" id="ARBA00011926"/>
    </source>
</evidence>
<organism evidence="17 18">
    <name type="scientific">Yarrowia lipolytica</name>
    <name type="common">Candida lipolytica</name>
    <dbReference type="NCBI Taxonomy" id="4952"/>
    <lineage>
        <taxon>Eukaryota</taxon>
        <taxon>Fungi</taxon>
        <taxon>Dikarya</taxon>
        <taxon>Ascomycota</taxon>
        <taxon>Saccharomycotina</taxon>
        <taxon>Dipodascomycetes</taxon>
        <taxon>Dipodascales</taxon>
        <taxon>Dipodascales incertae sedis</taxon>
        <taxon>Yarrowia</taxon>
    </lineage>
</organism>
<dbReference type="EMBL" id="KZ857336">
    <property type="protein sequence ID" value="RDW25617.1"/>
    <property type="molecule type" value="Genomic_DNA"/>
</dbReference>
<protein>
    <recommendedName>
        <fullName evidence="14">mRNA cap guanine-N(7) methyltransferase</fullName>
        <ecNumber evidence="3">2.1.1.56</ecNumber>
    </recommendedName>
    <alternativeName>
        <fullName evidence="11">mRNA (guanine-N(7))-methyltransferase</fullName>
    </alternativeName>
    <alternativeName>
        <fullName evidence="12">mRNA cap methyltransferase</fullName>
    </alternativeName>
</protein>
<dbReference type="InterPro" id="IPR039753">
    <property type="entry name" value="RG7MT1"/>
</dbReference>
<evidence type="ECO:0000313" key="17">
    <source>
        <dbReference type="EMBL" id="RDW25617.1"/>
    </source>
</evidence>
<feature type="compositionally biased region" description="Low complexity" evidence="15">
    <location>
        <begin position="268"/>
        <end position="278"/>
    </location>
</feature>
<dbReference type="SMR" id="A0A371C5M4"/>
<feature type="compositionally biased region" description="Basic and acidic residues" evidence="15">
    <location>
        <begin position="38"/>
        <end position="59"/>
    </location>
</feature>
<dbReference type="GO" id="GO:0005634">
    <property type="term" value="C:nucleus"/>
    <property type="evidence" value="ECO:0007669"/>
    <property type="project" value="UniProtKB-SubCell"/>
</dbReference>
<evidence type="ECO:0000256" key="15">
    <source>
        <dbReference type="SAM" id="MobiDB-lite"/>
    </source>
</evidence>
<evidence type="ECO:0000313" key="18">
    <source>
        <dbReference type="Proteomes" id="UP000256601"/>
    </source>
</evidence>
<keyword evidence="5" id="KW-0507">mRNA processing</keyword>
<evidence type="ECO:0000256" key="5">
    <source>
        <dbReference type="ARBA" id="ARBA00022664"/>
    </source>
</evidence>
<keyword evidence="6 17" id="KW-0808">Transferase</keyword>
<feature type="compositionally biased region" description="Basic and acidic residues" evidence="15">
    <location>
        <begin position="114"/>
        <end position="249"/>
    </location>
</feature>
<gene>
    <name evidence="17" type="ORF">B0I71DRAFT_132252</name>
</gene>
<keyword evidence="4 17" id="KW-0489">Methyltransferase</keyword>
<evidence type="ECO:0000256" key="9">
    <source>
        <dbReference type="ARBA" id="ARBA00023042"/>
    </source>
</evidence>
<keyword evidence="8" id="KW-0694">RNA-binding</keyword>
<dbReference type="InterPro" id="IPR029063">
    <property type="entry name" value="SAM-dependent_MTases_sf"/>
</dbReference>
<dbReference type="VEuPathDB" id="FungiDB:YALI1_C18901g"/>
<evidence type="ECO:0000256" key="11">
    <source>
        <dbReference type="ARBA" id="ARBA00032772"/>
    </source>
</evidence>
<evidence type="ECO:0000256" key="14">
    <source>
        <dbReference type="ARBA" id="ARBA00049739"/>
    </source>
</evidence>
<dbReference type="PANTHER" id="PTHR12189:SF2">
    <property type="entry name" value="MRNA CAP GUANINE-N7 METHYLTRANSFERASE"/>
    <property type="match status" value="1"/>
</dbReference>